<name>A0A1J8QH30_9AGAM</name>
<dbReference type="EMBL" id="LVVM01005261">
    <property type="protein sequence ID" value="OJA11044.1"/>
    <property type="molecule type" value="Genomic_DNA"/>
</dbReference>
<keyword evidence="2" id="KW-1185">Reference proteome</keyword>
<dbReference type="SUPFAM" id="SSF52047">
    <property type="entry name" value="RNI-like"/>
    <property type="match status" value="1"/>
</dbReference>
<dbReference type="Gene3D" id="3.80.10.10">
    <property type="entry name" value="Ribonuclease Inhibitor"/>
    <property type="match status" value="1"/>
</dbReference>
<feature type="non-terminal residue" evidence="1">
    <location>
        <position position="132"/>
    </location>
</feature>
<reference evidence="1 2" key="1">
    <citation type="submission" date="2016-03" db="EMBL/GenBank/DDBJ databases">
        <title>Comparative genomics of the ectomycorrhizal sister species Rhizopogon vinicolor and Rhizopogon vesiculosus (Basidiomycota: Boletales) reveals a divergence of the mating type B locus.</title>
        <authorList>
            <person name="Mujic A.B."/>
            <person name="Kuo A."/>
            <person name="Tritt A."/>
            <person name="Lipzen A."/>
            <person name="Chen C."/>
            <person name="Johnson J."/>
            <person name="Sharma A."/>
            <person name="Barry K."/>
            <person name="Grigoriev I.V."/>
            <person name="Spatafora J.W."/>
        </authorList>
    </citation>
    <scope>NUCLEOTIDE SEQUENCE [LARGE SCALE GENOMIC DNA]</scope>
    <source>
        <strain evidence="1 2">AM-OR11-056</strain>
    </source>
</reference>
<gene>
    <name evidence="1" type="ORF">AZE42_07188</name>
</gene>
<dbReference type="InterPro" id="IPR032675">
    <property type="entry name" value="LRR_dom_sf"/>
</dbReference>
<dbReference type="AlphaFoldDB" id="A0A1J8QH30"/>
<sequence>MIEAVNMIEAENIIEAANTITAMQHSEFPSLEEFELSSNCLRWGQVEQLFHALSKCKACPSLEHIKISVFDYSVLDLSLPVINHFLCFTQLRYLRLDVTPHIDLDNDLLLEAMSSWPHIETLELQDRPPDPT</sequence>
<accession>A0A1J8QH30</accession>
<evidence type="ECO:0000313" key="2">
    <source>
        <dbReference type="Proteomes" id="UP000183567"/>
    </source>
</evidence>
<evidence type="ECO:0000313" key="1">
    <source>
        <dbReference type="EMBL" id="OJA11044.1"/>
    </source>
</evidence>
<organism evidence="1 2">
    <name type="scientific">Rhizopogon vesiculosus</name>
    <dbReference type="NCBI Taxonomy" id="180088"/>
    <lineage>
        <taxon>Eukaryota</taxon>
        <taxon>Fungi</taxon>
        <taxon>Dikarya</taxon>
        <taxon>Basidiomycota</taxon>
        <taxon>Agaricomycotina</taxon>
        <taxon>Agaricomycetes</taxon>
        <taxon>Agaricomycetidae</taxon>
        <taxon>Boletales</taxon>
        <taxon>Suillineae</taxon>
        <taxon>Rhizopogonaceae</taxon>
        <taxon>Rhizopogon</taxon>
    </lineage>
</organism>
<proteinExistence type="predicted"/>
<comment type="caution">
    <text evidence="1">The sequence shown here is derived from an EMBL/GenBank/DDBJ whole genome shotgun (WGS) entry which is preliminary data.</text>
</comment>
<dbReference type="Proteomes" id="UP000183567">
    <property type="component" value="Unassembled WGS sequence"/>
</dbReference>
<evidence type="ECO:0008006" key="3">
    <source>
        <dbReference type="Google" id="ProtNLM"/>
    </source>
</evidence>
<dbReference type="OrthoDB" id="2614991at2759"/>
<protein>
    <recommendedName>
        <fullName evidence="3">F-box domain-containing protein</fullName>
    </recommendedName>
</protein>